<evidence type="ECO:0000259" key="3">
    <source>
        <dbReference type="PROSITE" id="PS50076"/>
    </source>
</evidence>
<dbReference type="Proteomes" id="UP000190906">
    <property type="component" value="Unassembled WGS sequence"/>
</dbReference>
<sequence>MGFILFLIAIYIAYKFFSSDSGGSNQVNHNNSSGSWYHPDGEFIEGFYIEDRDVYAKGPVYTFNFGEHGILYGYEEGILQLRNSTGNIEIQLKQVNDRRIVPIFFHINGKSFSVVDRNGHFLDHTNSNFNIISVVHTFSHMYTEISDANFNEQLKTDVYIFMRDLLIFNMLIKRGIISKFENQNIFVSNKYDGPIFVDKFKEIFAIAEETIDTHMGWIASGNNDSRISTLLEILELPIDTRDMNVIKKKYRSLAKKYHPDTGNGSEEKMKKINVAYEELCQHLAAS</sequence>
<dbReference type="CDD" id="cd06257">
    <property type="entry name" value="DnaJ"/>
    <property type="match status" value="1"/>
</dbReference>
<protein>
    <submittedName>
        <fullName evidence="4">J domain-containing protein</fullName>
    </submittedName>
</protein>
<reference evidence="4 5" key="1">
    <citation type="submission" date="2017-01" db="EMBL/GenBank/DDBJ databases">
        <title>Bacillus cereus isolates.</title>
        <authorList>
            <person name="Beno S.M."/>
        </authorList>
    </citation>
    <scope>NUCLEOTIDE SEQUENCE [LARGE SCALE GENOMIC DNA]</scope>
    <source>
        <strain evidence="4 5">FSL H8-0485</strain>
    </source>
</reference>
<evidence type="ECO:0000313" key="5">
    <source>
        <dbReference type="Proteomes" id="UP000190906"/>
    </source>
</evidence>
<dbReference type="PROSITE" id="PS50076">
    <property type="entry name" value="DNAJ_2"/>
    <property type="match status" value="1"/>
</dbReference>
<dbReference type="GO" id="GO:0006260">
    <property type="term" value="P:DNA replication"/>
    <property type="evidence" value="ECO:0007669"/>
    <property type="project" value="UniProtKB-KW"/>
</dbReference>
<feature type="domain" description="J" evidence="3">
    <location>
        <begin position="229"/>
        <end position="284"/>
    </location>
</feature>
<dbReference type="SMART" id="SM00271">
    <property type="entry name" value="DnaJ"/>
    <property type="match status" value="1"/>
</dbReference>
<evidence type="ECO:0000256" key="2">
    <source>
        <dbReference type="ARBA" id="ARBA00023016"/>
    </source>
</evidence>
<keyword evidence="2" id="KW-0346">Stress response</keyword>
<keyword evidence="1" id="KW-0235">DNA replication</keyword>
<dbReference type="AlphaFoldDB" id="A0A1S9TSA5"/>
<accession>A0A1S9TSA5</accession>
<proteinExistence type="predicted"/>
<dbReference type="InterPro" id="IPR001623">
    <property type="entry name" value="DnaJ_domain"/>
</dbReference>
<dbReference type="RefSeq" id="WP_063219231.1">
    <property type="nucleotide sequence ID" value="NZ_MUAJ01000007.1"/>
</dbReference>
<evidence type="ECO:0000313" key="4">
    <source>
        <dbReference type="EMBL" id="OOR12758.1"/>
    </source>
</evidence>
<dbReference type="Pfam" id="PF00226">
    <property type="entry name" value="DnaJ"/>
    <property type="match status" value="1"/>
</dbReference>
<name>A0A1S9TSA5_BACCE</name>
<comment type="caution">
    <text evidence="4">The sequence shown here is derived from an EMBL/GenBank/DDBJ whole genome shotgun (WGS) entry which is preliminary data.</text>
</comment>
<dbReference type="SUPFAM" id="SSF46565">
    <property type="entry name" value="Chaperone J-domain"/>
    <property type="match status" value="1"/>
</dbReference>
<dbReference type="Gene3D" id="1.10.287.110">
    <property type="entry name" value="DnaJ domain"/>
    <property type="match status" value="1"/>
</dbReference>
<dbReference type="InterPro" id="IPR036869">
    <property type="entry name" value="J_dom_sf"/>
</dbReference>
<organism evidence="4 5">
    <name type="scientific">Bacillus cereus</name>
    <dbReference type="NCBI Taxonomy" id="1396"/>
    <lineage>
        <taxon>Bacteria</taxon>
        <taxon>Bacillati</taxon>
        <taxon>Bacillota</taxon>
        <taxon>Bacilli</taxon>
        <taxon>Bacillales</taxon>
        <taxon>Bacillaceae</taxon>
        <taxon>Bacillus</taxon>
        <taxon>Bacillus cereus group</taxon>
    </lineage>
</organism>
<dbReference type="EMBL" id="MUAJ01000007">
    <property type="protein sequence ID" value="OOR12758.1"/>
    <property type="molecule type" value="Genomic_DNA"/>
</dbReference>
<evidence type="ECO:0000256" key="1">
    <source>
        <dbReference type="ARBA" id="ARBA00022705"/>
    </source>
</evidence>
<gene>
    <name evidence="4" type="ORF">BW897_11670</name>
</gene>